<evidence type="ECO:0000256" key="6">
    <source>
        <dbReference type="ARBA" id="ARBA00023211"/>
    </source>
</evidence>
<dbReference type="InterPro" id="IPR045121">
    <property type="entry name" value="CoAse"/>
</dbReference>
<keyword evidence="4" id="KW-0378">Hydrolase</keyword>
<dbReference type="Pfam" id="PF00293">
    <property type="entry name" value="NUDIX"/>
    <property type="match status" value="1"/>
</dbReference>
<evidence type="ECO:0000259" key="7">
    <source>
        <dbReference type="PROSITE" id="PS51462"/>
    </source>
</evidence>
<evidence type="ECO:0000256" key="5">
    <source>
        <dbReference type="ARBA" id="ARBA00022842"/>
    </source>
</evidence>
<sequence>MSSVPDWLRPLVRAARTAGPDQTRFAPPEDGSGRASAVLIAFADTGDGPGVLLIKRAADLRRHPGQVAFPGGAVDDTDADHVAAALREAEEEVGLDPASVRTVAQLPPIFIPPSGFVVTPVLAWWHDPHPVAPVSAREVERVSLVPVAALTDPAHRFRTVHPSGLLGPGFEVDGLFVWGFTGMLLDRLLTLAGWSVPWDESLRRPVPPLAAR</sequence>
<evidence type="ECO:0000256" key="4">
    <source>
        <dbReference type="ARBA" id="ARBA00022801"/>
    </source>
</evidence>
<organism evidence="8 9">
    <name type="scientific">Jatrophihabitans cynanchi</name>
    <dbReference type="NCBI Taxonomy" id="2944128"/>
    <lineage>
        <taxon>Bacteria</taxon>
        <taxon>Bacillati</taxon>
        <taxon>Actinomycetota</taxon>
        <taxon>Actinomycetes</taxon>
        <taxon>Jatrophihabitantales</taxon>
        <taxon>Jatrophihabitantaceae</taxon>
        <taxon>Jatrophihabitans</taxon>
    </lineage>
</organism>
<accession>A0ABY7K6Q9</accession>
<keyword evidence="3" id="KW-0479">Metal-binding</keyword>
<dbReference type="PANTHER" id="PTHR12992:SF11">
    <property type="entry name" value="MITOCHONDRIAL COENZYME A DIPHOSPHATASE NUDT8"/>
    <property type="match status" value="1"/>
</dbReference>
<dbReference type="PROSITE" id="PS51462">
    <property type="entry name" value="NUDIX"/>
    <property type="match status" value="1"/>
</dbReference>
<dbReference type="Proteomes" id="UP001164693">
    <property type="component" value="Chromosome"/>
</dbReference>
<dbReference type="PANTHER" id="PTHR12992">
    <property type="entry name" value="NUDIX HYDROLASE"/>
    <property type="match status" value="1"/>
</dbReference>
<evidence type="ECO:0000256" key="1">
    <source>
        <dbReference type="ARBA" id="ARBA00001936"/>
    </source>
</evidence>
<dbReference type="CDD" id="cd03426">
    <property type="entry name" value="NUDIX_CoAse_Nudt7"/>
    <property type="match status" value="1"/>
</dbReference>
<keyword evidence="6" id="KW-0464">Manganese</keyword>
<feature type="domain" description="Nudix hydrolase" evidence="7">
    <location>
        <begin position="33"/>
        <end position="172"/>
    </location>
</feature>
<dbReference type="EMBL" id="CP097463">
    <property type="protein sequence ID" value="WAX59192.1"/>
    <property type="molecule type" value="Genomic_DNA"/>
</dbReference>
<dbReference type="RefSeq" id="WP_269445733.1">
    <property type="nucleotide sequence ID" value="NZ_CP097463.1"/>
</dbReference>
<keyword evidence="5" id="KW-0460">Magnesium</keyword>
<dbReference type="Gene3D" id="3.90.79.10">
    <property type="entry name" value="Nucleoside Triphosphate Pyrophosphohydrolase"/>
    <property type="match status" value="1"/>
</dbReference>
<comment type="cofactor">
    <cofactor evidence="1">
        <name>Mn(2+)</name>
        <dbReference type="ChEBI" id="CHEBI:29035"/>
    </cofactor>
</comment>
<reference evidence="8" key="1">
    <citation type="submission" date="2022-05" db="EMBL/GenBank/DDBJ databases">
        <title>Jatrophihabitans sp. SB3-54 whole genome sequence.</title>
        <authorList>
            <person name="Suh M.K."/>
            <person name="Eom M.K."/>
            <person name="Kim J.S."/>
            <person name="Kim H.S."/>
            <person name="Do H.E."/>
            <person name="Shin Y.K."/>
            <person name="Lee J.-S."/>
        </authorList>
    </citation>
    <scope>NUCLEOTIDE SEQUENCE</scope>
    <source>
        <strain evidence="8">SB3-54</strain>
    </source>
</reference>
<name>A0ABY7K6Q9_9ACTN</name>
<dbReference type="InterPro" id="IPR015797">
    <property type="entry name" value="NUDIX_hydrolase-like_dom_sf"/>
</dbReference>
<keyword evidence="9" id="KW-1185">Reference proteome</keyword>
<protein>
    <submittedName>
        <fullName evidence="8">CoA pyrophosphatase</fullName>
    </submittedName>
</protein>
<proteinExistence type="predicted"/>
<dbReference type="InterPro" id="IPR000086">
    <property type="entry name" value="NUDIX_hydrolase_dom"/>
</dbReference>
<evidence type="ECO:0000256" key="3">
    <source>
        <dbReference type="ARBA" id="ARBA00022723"/>
    </source>
</evidence>
<comment type="cofactor">
    <cofactor evidence="2">
        <name>Mg(2+)</name>
        <dbReference type="ChEBI" id="CHEBI:18420"/>
    </cofactor>
</comment>
<gene>
    <name evidence="8" type="ORF">M6B22_10620</name>
</gene>
<evidence type="ECO:0000313" key="8">
    <source>
        <dbReference type="EMBL" id="WAX59192.1"/>
    </source>
</evidence>
<evidence type="ECO:0000256" key="2">
    <source>
        <dbReference type="ARBA" id="ARBA00001946"/>
    </source>
</evidence>
<evidence type="ECO:0000313" key="9">
    <source>
        <dbReference type="Proteomes" id="UP001164693"/>
    </source>
</evidence>
<dbReference type="SUPFAM" id="SSF55811">
    <property type="entry name" value="Nudix"/>
    <property type="match status" value="1"/>
</dbReference>